<proteinExistence type="predicted"/>
<gene>
    <name evidence="1" type="ORF">SAMN05444008_10196</name>
</gene>
<protein>
    <submittedName>
        <fullName evidence="1">Uncharacterized protein</fullName>
    </submittedName>
</protein>
<evidence type="ECO:0000313" key="2">
    <source>
        <dbReference type="Proteomes" id="UP000184368"/>
    </source>
</evidence>
<organism evidence="1 2">
    <name type="scientific">Cnuella takakiae</name>
    <dbReference type="NCBI Taxonomy" id="1302690"/>
    <lineage>
        <taxon>Bacteria</taxon>
        <taxon>Pseudomonadati</taxon>
        <taxon>Bacteroidota</taxon>
        <taxon>Chitinophagia</taxon>
        <taxon>Chitinophagales</taxon>
        <taxon>Chitinophagaceae</taxon>
        <taxon>Cnuella</taxon>
    </lineage>
</organism>
<dbReference type="RefSeq" id="WP_073038965.1">
    <property type="nucleotide sequence ID" value="NZ_FQUO01000001.1"/>
</dbReference>
<dbReference type="Proteomes" id="UP000184368">
    <property type="component" value="Unassembled WGS sequence"/>
</dbReference>
<dbReference type="AlphaFoldDB" id="A0A1M4SEB5"/>
<sequence>MTKKNPEDIAICLNCYKIKFKPRNKPDSEQLSLSQVFGTENIFDIYNGFVKTIDTRSVFTNKAQNRVLYLSKTMQASPSNNIVAGTVMKGHNGPETAIDELIGGEVTTVGKVSSEQFHCHPYFFLLYANKNEPKEIIFIAQSYKQYGYKEVFEEAFREFVNQNSSQSLTIQFNTLSIASLFEKFIEDGKIYKLRFVKHSLSKTVESLLYGDEPGKEDRYEMELSVKSKRGFFGVKKAIRYNDASFIEHVQLEGFEFEEAYADVVVGGRKRILNITKPSEFCAAYDITHEVHVDTKTKLPNFSEVFEQAVGILKNDLIPYI</sequence>
<dbReference type="EMBL" id="FQUO01000001">
    <property type="protein sequence ID" value="SHE30550.1"/>
    <property type="molecule type" value="Genomic_DNA"/>
</dbReference>
<reference evidence="1 2" key="1">
    <citation type="submission" date="2016-11" db="EMBL/GenBank/DDBJ databases">
        <authorList>
            <person name="Jaros S."/>
            <person name="Januszkiewicz K."/>
            <person name="Wedrychowicz H."/>
        </authorList>
    </citation>
    <scope>NUCLEOTIDE SEQUENCE [LARGE SCALE GENOMIC DNA]</scope>
    <source>
        <strain evidence="1 2">DSM 26897</strain>
    </source>
</reference>
<keyword evidence="2" id="KW-1185">Reference proteome</keyword>
<dbReference type="STRING" id="1302690.BUE76_23340"/>
<name>A0A1M4SEB5_9BACT</name>
<evidence type="ECO:0000313" key="1">
    <source>
        <dbReference type="EMBL" id="SHE30550.1"/>
    </source>
</evidence>
<dbReference type="OrthoDB" id="655254at2"/>
<accession>A0A1M4SEB5</accession>